<evidence type="ECO:0000256" key="3">
    <source>
        <dbReference type="SAM" id="MobiDB-lite"/>
    </source>
</evidence>
<dbReference type="InterPro" id="IPR036971">
    <property type="entry name" value="PDEase_catalytic_dom_sf"/>
</dbReference>
<dbReference type="Gene3D" id="1.10.1300.10">
    <property type="entry name" value="3'5'-cyclic nucleotide phosphodiesterase, catalytic domain"/>
    <property type="match status" value="1"/>
</dbReference>
<feature type="domain" description="PDEase" evidence="4">
    <location>
        <begin position="1"/>
        <end position="112"/>
    </location>
</feature>
<keyword evidence="6" id="KW-1185">Reference proteome</keyword>
<feature type="non-terminal residue" evidence="5">
    <location>
        <position position="1"/>
    </location>
</feature>
<keyword evidence="1" id="KW-0479">Metal-binding</keyword>
<accession>A0ABN9TEM9</accession>
<evidence type="ECO:0000313" key="5">
    <source>
        <dbReference type="EMBL" id="CAK0844242.1"/>
    </source>
</evidence>
<reference evidence="5" key="1">
    <citation type="submission" date="2023-10" db="EMBL/GenBank/DDBJ databases">
        <authorList>
            <person name="Chen Y."/>
            <person name="Shah S."/>
            <person name="Dougan E. K."/>
            <person name="Thang M."/>
            <person name="Chan C."/>
        </authorList>
    </citation>
    <scope>NUCLEOTIDE SEQUENCE [LARGE SCALE GENOMIC DNA]</scope>
</reference>
<comment type="caution">
    <text evidence="5">The sequence shown here is derived from an EMBL/GenBank/DDBJ whole genome shotgun (WGS) entry which is preliminary data.</text>
</comment>
<dbReference type="SUPFAM" id="SSF109604">
    <property type="entry name" value="HD-domain/PDEase-like"/>
    <property type="match status" value="1"/>
</dbReference>
<name>A0ABN9TEM9_9DINO</name>
<protein>
    <recommendedName>
        <fullName evidence="4">PDEase domain-containing protein</fullName>
    </recommendedName>
</protein>
<dbReference type="EMBL" id="CAUYUJ010014648">
    <property type="protein sequence ID" value="CAK0844242.1"/>
    <property type="molecule type" value="Genomic_DNA"/>
</dbReference>
<dbReference type="PANTHER" id="PTHR11347">
    <property type="entry name" value="CYCLIC NUCLEOTIDE PHOSPHODIESTERASE"/>
    <property type="match status" value="1"/>
</dbReference>
<evidence type="ECO:0000256" key="1">
    <source>
        <dbReference type="ARBA" id="ARBA00022723"/>
    </source>
</evidence>
<feature type="region of interest" description="Disordered" evidence="3">
    <location>
        <begin position="115"/>
        <end position="136"/>
    </location>
</feature>
<evidence type="ECO:0000256" key="2">
    <source>
        <dbReference type="ARBA" id="ARBA00022801"/>
    </source>
</evidence>
<dbReference type="PROSITE" id="PS51845">
    <property type="entry name" value="PDEASE_I_2"/>
    <property type="match status" value="1"/>
</dbReference>
<keyword evidence="2" id="KW-0378">Hydrolase</keyword>
<dbReference type="InterPro" id="IPR002073">
    <property type="entry name" value="PDEase_catalytic_dom"/>
</dbReference>
<gene>
    <name evidence="5" type="ORF">PCOR1329_LOCUS38383</name>
</gene>
<evidence type="ECO:0000313" key="6">
    <source>
        <dbReference type="Proteomes" id="UP001189429"/>
    </source>
</evidence>
<dbReference type="Proteomes" id="UP001189429">
    <property type="component" value="Unassembled WGS sequence"/>
</dbReference>
<evidence type="ECO:0000259" key="4">
    <source>
        <dbReference type="PROSITE" id="PS51845"/>
    </source>
</evidence>
<organism evidence="5 6">
    <name type="scientific">Prorocentrum cordatum</name>
    <dbReference type="NCBI Taxonomy" id="2364126"/>
    <lineage>
        <taxon>Eukaryota</taxon>
        <taxon>Sar</taxon>
        <taxon>Alveolata</taxon>
        <taxon>Dinophyceae</taxon>
        <taxon>Prorocentrales</taxon>
        <taxon>Prorocentraceae</taxon>
        <taxon>Prorocentrum</taxon>
    </lineage>
</organism>
<proteinExistence type="predicted"/>
<sequence>DVDKLVLEQAILHMADISHPLRPNALHREWTNRVTEEFFALGDMEKSAGFEPIALYDRERAPSTAKGQLGFLNFVVTPMWKAMSPVFDVSCVEPEACLLANVSAWEAEALEEDEVEAQRTASPGATRKATRWTTPGRSRLARAAAERLTRARTKVLRE</sequence>
<dbReference type="Pfam" id="PF00233">
    <property type="entry name" value="PDEase_I"/>
    <property type="match status" value="1"/>
</dbReference>